<reference evidence="1 2" key="1">
    <citation type="journal article" date="2013" name="Curr. Biol.">
        <title>The Genome of the Foraminiferan Reticulomyxa filosa.</title>
        <authorList>
            <person name="Glockner G."/>
            <person name="Hulsmann N."/>
            <person name="Schleicher M."/>
            <person name="Noegel A.A."/>
            <person name="Eichinger L."/>
            <person name="Gallinger C."/>
            <person name="Pawlowski J."/>
            <person name="Sierra R."/>
            <person name="Euteneuer U."/>
            <person name="Pillet L."/>
            <person name="Moustafa A."/>
            <person name="Platzer M."/>
            <person name="Groth M."/>
            <person name="Szafranski K."/>
            <person name="Schliwa M."/>
        </authorList>
    </citation>
    <scope>NUCLEOTIDE SEQUENCE [LARGE SCALE GENOMIC DNA]</scope>
</reference>
<protein>
    <submittedName>
        <fullName evidence="1">Uncharacterized protein</fullName>
    </submittedName>
</protein>
<dbReference type="EMBL" id="ASPP01005608">
    <property type="protein sequence ID" value="ETO30223.1"/>
    <property type="molecule type" value="Genomic_DNA"/>
</dbReference>
<name>X6NWG4_RETFI</name>
<evidence type="ECO:0000313" key="1">
    <source>
        <dbReference type="EMBL" id="ETO30223.1"/>
    </source>
</evidence>
<evidence type="ECO:0000313" key="2">
    <source>
        <dbReference type="Proteomes" id="UP000023152"/>
    </source>
</evidence>
<comment type="caution">
    <text evidence="1">The sequence shown here is derived from an EMBL/GenBank/DDBJ whole genome shotgun (WGS) entry which is preliminary data.</text>
</comment>
<gene>
    <name evidence="1" type="ORF">RFI_06897</name>
</gene>
<dbReference type="AlphaFoldDB" id="X6NWG4"/>
<proteinExistence type="predicted"/>
<sequence length="121" mass="13812">MAHIYKSNLEIVLRLLEHGDDGETDVQNEIFQSLHIVGSDQPLLVLTQSVDYILNKKPSNKVKALILQLLGDVVREKCKSEDKDHLLDDELANKIIDFTISQTIISQVNFVCLLLFNFDYL</sequence>
<dbReference type="Proteomes" id="UP000023152">
    <property type="component" value="Unassembled WGS sequence"/>
</dbReference>
<feature type="non-terminal residue" evidence="1">
    <location>
        <position position="121"/>
    </location>
</feature>
<keyword evidence="2" id="KW-1185">Reference proteome</keyword>
<accession>X6NWG4</accession>
<organism evidence="1 2">
    <name type="scientific">Reticulomyxa filosa</name>
    <dbReference type="NCBI Taxonomy" id="46433"/>
    <lineage>
        <taxon>Eukaryota</taxon>
        <taxon>Sar</taxon>
        <taxon>Rhizaria</taxon>
        <taxon>Retaria</taxon>
        <taxon>Foraminifera</taxon>
        <taxon>Monothalamids</taxon>
        <taxon>Reticulomyxidae</taxon>
        <taxon>Reticulomyxa</taxon>
    </lineage>
</organism>